<reference evidence="2 3" key="1">
    <citation type="submission" date="2021-07" db="EMBL/GenBank/DDBJ databases">
        <authorList>
            <person name="Palmer J.M."/>
        </authorList>
    </citation>
    <scope>NUCLEOTIDE SEQUENCE [LARGE SCALE GENOMIC DNA]</scope>
    <source>
        <strain evidence="2 3">AT_MEX2019</strain>
        <tissue evidence="2">Muscle</tissue>
    </source>
</reference>
<gene>
    <name evidence="2" type="ORF">ATANTOWER_004414</name>
</gene>
<keyword evidence="3" id="KW-1185">Reference proteome</keyword>
<evidence type="ECO:0000256" key="1">
    <source>
        <dbReference type="SAM" id="MobiDB-lite"/>
    </source>
</evidence>
<feature type="region of interest" description="Disordered" evidence="1">
    <location>
        <begin position="82"/>
        <end position="101"/>
    </location>
</feature>
<protein>
    <submittedName>
        <fullName evidence="2">Uncharacterized protein</fullName>
    </submittedName>
</protein>
<organism evidence="2 3">
    <name type="scientific">Ataeniobius toweri</name>
    <dbReference type="NCBI Taxonomy" id="208326"/>
    <lineage>
        <taxon>Eukaryota</taxon>
        <taxon>Metazoa</taxon>
        <taxon>Chordata</taxon>
        <taxon>Craniata</taxon>
        <taxon>Vertebrata</taxon>
        <taxon>Euteleostomi</taxon>
        <taxon>Actinopterygii</taxon>
        <taxon>Neopterygii</taxon>
        <taxon>Teleostei</taxon>
        <taxon>Neoteleostei</taxon>
        <taxon>Acanthomorphata</taxon>
        <taxon>Ovalentaria</taxon>
        <taxon>Atherinomorphae</taxon>
        <taxon>Cyprinodontiformes</taxon>
        <taxon>Goodeidae</taxon>
        <taxon>Ataeniobius</taxon>
    </lineage>
</organism>
<proteinExistence type="predicted"/>
<name>A0ABU7A4A4_9TELE</name>
<comment type="caution">
    <text evidence="2">The sequence shown here is derived from an EMBL/GenBank/DDBJ whole genome shotgun (WGS) entry which is preliminary data.</text>
</comment>
<accession>A0ABU7A4A4</accession>
<evidence type="ECO:0000313" key="2">
    <source>
        <dbReference type="EMBL" id="MED6232931.1"/>
    </source>
</evidence>
<sequence>ADATLKRLDLTCSLQVADACIVTNGTPGKLCNETQEVCWYLVISALCAGPQTAALHLWHIQPELSLRCGGFHTAAGIHRPPVSQRHSFTERDTTTPRSPASQLRDSALLFASLQATVRSVKNCF</sequence>
<evidence type="ECO:0000313" key="3">
    <source>
        <dbReference type="Proteomes" id="UP001345963"/>
    </source>
</evidence>
<dbReference type="EMBL" id="JAHUTI010001481">
    <property type="protein sequence ID" value="MED6232931.1"/>
    <property type="molecule type" value="Genomic_DNA"/>
</dbReference>
<dbReference type="Proteomes" id="UP001345963">
    <property type="component" value="Unassembled WGS sequence"/>
</dbReference>
<feature type="non-terminal residue" evidence="2">
    <location>
        <position position="1"/>
    </location>
</feature>